<dbReference type="AlphaFoldDB" id="A0A371DAD1"/>
<dbReference type="Proteomes" id="UP000256964">
    <property type="component" value="Unassembled WGS sequence"/>
</dbReference>
<evidence type="ECO:0000313" key="2">
    <source>
        <dbReference type="Proteomes" id="UP000256964"/>
    </source>
</evidence>
<evidence type="ECO:0000313" key="1">
    <source>
        <dbReference type="EMBL" id="RDX49452.1"/>
    </source>
</evidence>
<proteinExistence type="predicted"/>
<accession>A0A371DAD1</accession>
<dbReference type="EMBL" id="KZ857405">
    <property type="protein sequence ID" value="RDX49452.1"/>
    <property type="molecule type" value="Genomic_DNA"/>
</dbReference>
<name>A0A371DAD1_9APHY</name>
<keyword evidence="2" id="KW-1185">Reference proteome</keyword>
<sequence>MCASSAPFVMRFTSFFAYFCNLVTPHDSGEPLSDEPLRSLNDLIFHTRHSLPVTFDQLRSSYTDHCDDYELTGCTITRVDFCREQRKPRHAYIVAHVAGKSTSRDIGCIRIDRACPCDRGETPSSLSSSVPIFTVPAGDRAKVIDAPGRGGRTSDIVFSHTFDDHGPSLLHLIATGLVLRNVDKLGGGQVEQCYLFAVAMFRNLVGKDVVDAETRRLEQTPSSRANRWFGGGRTMEYSRCLALIKQEDVRGDVEAVEKQITRKLRELQVATEAKWMGEKDMGASRSRRAT</sequence>
<reference evidence="1 2" key="1">
    <citation type="journal article" date="2018" name="Biotechnol. Biofuels">
        <title>Integrative visual omics of the white-rot fungus Polyporus brumalis exposes the biotechnological potential of its oxidative enzymes for delignifying raw plant biomass.</title>
        <authorList>
            <person name="Miyauchi S."/>
            <person name="Rancon A."/>
            <person name="Drula E."/>
            <person name="Hage H."/>
            <person name="Chaduli D."/>
            <person name="Favel A."/>
            <person name="Grisel S."/>
            <person name="Henrissat B."/>
            <person name="Herpoel-Gimbert I."/>
            <person name="Ruiz-Duenas F.J."/>
            <person name="Chevret D."/>
            <person name="Hainaut M."/>
            <person name="Lin J."/>
            <person name="Wang M."/>
            <person name="Pangilinan J."/>
            <person name="Lipzen A."/>
            <person name="Lesage-Meessen L."/>
            <person name="Navarro D."/>
            <person name="Riley R."/>
            <person name="Grigoriev I.V."/>
            <person name="Zhou S."/>
            <person name="Raouche S."/>
            <person name="Rosso M.N."/>
        </authorList>
    </citation>
    <scope>NUCLEOTIDE SEQUENCE [LARGE SCALE GENOMIC DNA]</scope>
    <source>
        <strain evidence="1 2">BRFM 1820</strain>
    </source>
</reference>
<protein>
    <submittedName>
        <fullName evidence="1">Uncharacterized protein</fullName>
    </submittedName>
</protein>
<dbReference type="OrthoDB" id="2746107at2759"/>
<gene>
    <name evidence="1" type="ORF">OH76DRAFT_1403682</name>
</gene>
<organism evidence="1 2">
    <name type="scientific">Lentinus brumalis</name>
    <dbReference type="NCBI Taxonomy" id="2498619"/>
    <lineage>
        <taxon>Eukaryota</taxon>
        <taxon>Fungi</taxon>
        <taxon>Dikarya</taxon>
        <taxon>Basidiomycota</taxon>
        <taxon>Agaricomycotina</taxon>
        <taxon>Agaricomycetes</taxon>
        <taxon>Polyporales</taxon>
        <taxon>Polyporaceae</taxon>
        <taxon>Lentinus</taxon>
    </lineage>
</organism>